<keyword evidence="4" id="KW-0479">Metal-binding</keyword>
<evidence type="ECO:0000256" key="11">
    <source>
        <dbReference type="RuleBase" id="RU361193"/>
    </source>
</evidence>
<dbReference type="Gene3D" id="1.50.10.10">
    <property type="match status" value="1"/>
</dbReference>
<dbReference type="InterPro" id="IPR012341">
    <property type="entry name" value="6hp_glycosidase-like_sf"/>
</dbReference>
<keyword evidence="6" id="KW-0106">Calcium</keyword>
<dbReference type="Pfam" id="PF01532">
    <property type="entry name" value="Glyco_hydro_47"/>
    <property type="match status" value="1"/>
</dbReference>
<comment type="cofactor">
    <cofactor evidence="1">
        <name>Ca(2+)</name>
        <dbReference type="ChEBI" id="CHEBI:29108"/>
    </cofactor>
</comment>
<dbReference type="EMBL" id="SEYY01012778">
    <property type="protein sequence ID" value="KAB7500755.1"/>
    <property type="molecule type" value="Genomic_DNA"/>
</dbReference>
<evidence type="ECO:0000256" key="10">
    <source>
        <dbReference type="PIRSR" id="PIRSR601382-3"/>
    </source>
</evidence>
<dbReference type="GO" id="GO:0005975">
    <property type="term" value="P:carbohydrate metabolic process"/>
    <property type="evidence" value="ECO:0007669"/>
    <property type="project" value="InterPro"/>
</dbReference>
<comment type="catalytic activity">
    <reaction evidence="8">
        <text>N(4)-(alpha-D-Man-(1-&gt;2)-alpha-D-Man-(1-&gt;2)-alpha-D-Man-(1-&gt;3)-[alpha-D-Man-(1-&gt;3)-[alpha-D-Man-(1-&gt;2)-alpha-D-Man-(1-&gt;6)]-alpha-D-Man-(1-&gt;6)]-beta-D-Man-(1-&gt;4)-beta-D-GlcNAc-(1-&gt;4)-beta-D-GlcNAc)-L-asparaginyl-[protein] (N-glucan mannose isomer 8A1,2,3B1,3) + 3 H2O = N(4)-(alpha-D-Man-(1-&gt;3)-[alpha-D-Man-(1-&gt;3)-[alpha-D-Man-(1-&gt;6)]-alpha-D-Man-(1-&gt;6)]-beta-D-Man-(1-&gt;4)-beta-D-GlcNAc-(1-&gt;4)-beta-D-GlcNAc)-L-asparaginyl-[protein] (N-glucan mannose isomer 5A1,2) + 3 beta-D-mannose</text>
        <dbReference type="Rhea" id="RHEA:56028"/>
        <dbReference type="Rhea" id="RHEA-COMP:14358"/>
        <dbReference type="Rhea" id="RHEA-COMP:14367"/>
        <dbReference type="ChEBI" id="CHEBI:15377"/>
        <dbReference type="ChEBI" id="CHEBI:28563"/>
        <dbReference type="ChEBI" id="CHEBI:59087"/>
        <dbReference type="ChEBI" id="CHEBI:60628"/>
        <dbReference type="EC" id="3.2.1.113"/>
    </reaction>
</comment>
<evidence type="ECO:0000256" key="6">
    <source>
        <dbReference type="ARBA" id="ARBA00022837"/>
    </source>
</evidence>
<evidence type="ECO:0000256" key="4">
    <source>
        <dbReference type="ARBA" id="ARBA00022723"/>
    </source>
</evidence>
<dbReference type="GO" id="GO:0005509">
    <property type="term" value="F:calcium ion binding"/>
    <property type="evidence" value="ECO:0007669"/>
    <property type="project" value="InterPro"/>
</dbReference>
<dbReference type="GO" id="GO:0016020">
    <property type="term" value="C:membrane"/>
    <property type="evidence" value="ECO:0007669"/>
    <property type="project" value="InterPro"/>
</dbReference>
<gene>
    <name evidence="12" type="primary">Man1b1</name>
    <name evidence="12" type="ORF">Anas_13758</name>
</gene>
<dbReference type="InterPro" id="IPR001382">
    <property type="entry name" value="Glyco_hydro_47"/>
</dbReference>
<dbReference type="PANTHER" id="PTHR11742:SF55">
    <property type="entry name" value="ENDOPLASMIC RETICULUM MANNOSYL-OLIGOSACCHARIDE 1,2-ALPHA-MANNOSIDASE"/>
    <property type="match status" value="1"/>
</dbReference>
<organism evidence="12 13">
    <name type="scientific">Armadillidium nasatum</name>
    <dbReference type="NCBI Taxonomy" id="96803"/>
    <lineage>
        <taxon>Eukaryota</taxon>
        <taxon>Metazoa</taxon>
        <taxon>Ecdysozoa</taxon>
        <taxon>Arthropoda</taxon>
        <taxon>Crustacea</taxon>
        <taxon>Multicrustacea</taxon>
        <taxon>Malacostraca</taxon>
        <taxon>Eumalacostraca</taxon>
        <taxon>Peracarida</taxon>
        <taxon>Isopoda</taxon>
        <taxon>Oniscidea</taxon>
        <taxon>Crinocheta</taxon>
        <taxon>Armadillidiidae</taxon>
        <taxon>Armadillidium</taxon>
    </lineage>
</organism>
<evidence type="ECO:0000256" key="7">
    <source>
        <dbReference type="ARBA" id="ARBA00023157"/>
    </source>
</evidence>
<dbReference type="InterPro" id="IPR036026">
    <property type="entry name" value="Seven-hairpin_glycosidases"/>
</dbReference>
<name>A0A5N5T3F7_9CRUS</name>
<comment type="catalytic activity">
    <reaction evidence="9">
        <text>N(4)-(alpha-D-Man-(1-&gt;2)-alpha-D-Man-(1-&gt;2)-alpha-D-Man-(1-&gt;3)-[alpha-D-Man-(1-&gt;2)-alpha-D-Man-(1-&gt;3)-[alpha-D-Man-(1-&gt;2)-alpha-D-Man-(1-&gt;6)]-alpha-D-Man-(1-&gt;6)]-beta-D-Man-(1-&gt;4)-beta-D-GlcNAc-(1-&gt;4)-beta-D-GlcNAc)-L-asparaginyl-[protein] (N-glucan mannose isomer 9A1,2,3B1,2,3) + 4 H2O = N(4)-(alpha-D-Man-(1-&gt;3)-[alpha-D-Man-(1-&gt;3)-[alpha-D-Man-(1-&gt;6)]-alpha-D-Man-(1-&gt;6)]-beta-D-Man-(1-&gt;4)-beta-D-GlcNAc-(1-&gt;4)-beta-D-GlcNAc)-L-asparaginyl-[protein] (N-glucan mannose isomer 5A1,2) + 4 beta-D-mannose</text>
        <dbReference type="Rhea" id="RHEA:56008"/>
        <dbReference type="Rhea" id="RHEA-COMP:14356"/>
        <dbReference type="Rhea" id="RHEA-COMP:14367"/>
        <dbReference type="ChEBI" id="CHEBI:15377"/>
        <dbReference type="ChEBI" id="CHEBI:28563"/>
        <dbReference type="ChEBI" id="CHEBI:59087"/>
        <dbReference type="ChEBI" id="CHEBI:139493"/>
        <dbReference type="EC" id="3.2.1.113"/>
    </reaction>
</comment>
<evidence type="ECO:0000256" key="2">
    <source>
        <dbReference type="ARBA" id="ARBA00004922"/>
    </source>
</evidence>
<dbReference type="GO" id="GO:0004571">
    <property type="term" value="F:mannosyl-oligosaccharide 1,2-alpha-mannosidase activity"/>
    <property type="evidence" value="ECO:0007669"/>
    <property type="project" value="UniProtKB-EC"/>
</dbReference>
<evidence type="ECO:0000313" key="12">
    <source>
        <dbReference type="EMBL" id="KAB7500755.1"/>
    </source>
</evidence>
<protein>
    <recommendedName>
        <fullName evidence="11">alpha-1,2-Mannosidase</fullName>
        <ecNumber evidence="11">3.2.1.-</ecNumber>
    </recommendedName>
</protein>
<evidence type="ECO:0000256" key="1">
    <source>
        <dbReference type="ARBA" id="ARBA00001913"/>
    </source>
</evidence>
<comment type="similarity">
    <text evidence="3 11">Belongs to the glycosyl hydrolase 47 family.</text>
</comment>
<accession>A0A5N5T3F7</accession>
<evidence type="ECO:0000256" key="3">
    <source>
        <dbReference type="ARBA" id="ARBA00007658"/>
    </source>
</evidence>
<dbReference type="PANTHER" id="PTHR11742">
    <property type="entry name" value="MANNOSYL-OLIGOSACCHARIDE ALPHA-1,2-MANNOSIDASE-RELATED"/>
    <property type="match status" value="1"/>
</dbReference>
<comment type="caution">
    <text evidence="12">The sequence shown here is derived from an EMBL/GenBank/DDBJ whole genome shotgun (WGS) entry which is preliminary data.</text>
</comment>
<dbReference type="EC" id="3.2.1.-" evidence="11"/>
<evidence type="ECO:0000256" key="9">
    <source>
        <dbReference type="ARBA" id="ARBA00048605"/>
    </source>
</evidence>
<keyword evidence="5 11" id="KW-0378">Hydrolase</keyword>
<dbReference type="AlphaFoldDB" id="A0A5N5T3F7"/>
<dbReference type="SUPFAM" id="SSF48225">
    <property type="entry name" value="Seven-hairpin glycosidases"/>
    <property type="match status" value="1"/>
</dbReference>
<sequence>MDHIHKLKKLDGLVPIFINAQTGQFRQHSTITLGARGDSYYEYLLKQWIQMGKTEKNLMDDYLEAVSGMEFHLAKRSHPSKLLFFAELHGASKSVVNKMDELTCFMPGTLALGVHNGMPGHHMDIAKELLNTCALTWLKQPTKLAPEITYFNVAEGNEEDFFVKNNDAHYLLRPETIESLWYLYHFTGNTTYQDWGWEMFQGIEKHCRVENGYTTIGNVKSATATKPRDRMESLFFVRNFKIFFSFIF</sequence>
<keyword evidence="7 10" id="KW-1015">Disulfide bond</keyword>
<dbReference type="Proteomes" id="UP000326759">
    <property type="component" value="Unassembled WGS sequence"/>
</dbReference>
<comment type="pathway">
    <text evidence="2">Protein modification; protein glycosylation.</text>
</comment>
<reference evidence="12 13" key="1">
    <citation type="journal article" date="2019" name="PLoS Biol.">
        <title>Sex chromosomes control vertical transmission of feminizing Wolbachia symbionts in an isopod.</title>
        <authorList>
            <person name="Becking T."/>
            <person name="Chebbi M.A."/>
            <person name="Giraud I."/>
            <person name="Moumen B."/>
            <person name="Laverre T."/>
            <person name="Caubet Y."/>
            <person name="Peccoud J."/>
            <person name="Gilbert C."/>
            <person name="Cordaux R."/>
        </authorList>
    </citation>
    <scope>NUCLEOTIDE SEQUENCE [LARGE SCALE GENOMIC DNA]</scope>
    <source>
        <strain evidence="12">ANa2</strain>
        <tissue evidence="12">Whole body excluding digestive tract and cuticle</tissue>
    </source>
</reference>
<dbReference type="GO" id="GO:0005783">
    <property type="term" value="C:endoplasmic reticulum"/>
    <property type="evidence" value="ECO:0007669"/>
    <property type="project" value="TreeGrafter"/>
</dbReference>
<evidence type="ECO:0000256" key="8">
    <source>
        <dbReference type="ARBA" id="ARBA00047669"/>
    </source>
</evidence>
<evidence type="ECO:0000313" key="13">
    <source>
        <dbReference type="Proteomes" id="UP000326759"/>
    </source>
</evidence>
<feature type="disulfide bond" evidence="10">
    <location>
        <begin position="104"/>
        <end position="133"/>
    </location>
</feature>
<keyword evidence="11" id="KW-0326">Glycosidase</keyword>
<evidence type="ECO:0000256" key="5">
    <source>
        <dbReference type="ARBA" id="ARBA00022801"/>
    </source>
</evidence>
<proteinExistence type="inferred from homology"/>
<keyword evidence="13" id="KW-1185">Reference proteome</keyword>
<dbReference type="OrthoDB" id="8118055at2759"/>
<dbReference type="InterPro" id="IPR050749">
    <property type="entry name" value="Glycosyl_Hydrolase_47"/>
</dbReference>
<dbReference type="PRINTS" id="PR00747">
    <property type="entry name" value="GLYHDRLASE47"/>
</dbReference>